<organism evidence="3 4">
    <name type="scientific">Caldalkalibacillus horti</name>
    <dbReference type="NCBI Taxonomy" id="77523"/>
    <lineage>
        <taxon>Bacteria</taxon>
        <taxon>Bacillati</taxon>
        <taxon>Bacillota</taxon>
        <taxon>Bacilli</taxon>
        <taxon>Bacillales</taxon>
        <taxon>Bacillaceae</taxon>
        <taxon>Caldalkalibacillus</taxon>
    </lineage>
</organism>
<dbReference type="Proteomes" id="UP001235840">
    <property type="component" value="Unassembled WGS sequence"/>
</dbReference>
<evidence type="ECO:0000313" key="3">
    <source>
        <dbReference type="EMBL" id="MDQ0165459.1"/>
    </source>
</evidence>
<name>A0ABT9VWT6_9BACI</name>
<evidence type="ECO:0000259" key="2">
    <source>
        <dbReference type="Pfam" id="PF08241"/>
    </source>
</evidence>
<evidence type="ECO:0000313" key="4">
    <source>
        <dbReference type="Proteomes" id="UP001235840"/>
    </source>
</evidence>
<dbReference type="SUPFAM" id="SSF53335">
    <property type="entry name" value="S-adenosyl-L-methionine-dependent methyltransferases"/>
    <property type="match status" value="1"/>
</dbReference>
<comment type="caution">
    <text evidence="3">The sequence shown here is derived from an EMBL/GenBank/DDBJ whole genome shotgun (WGS) entry which is preliminary data.</text>
</comment>
<feature type="domain" description="Methyltransferase type 11" evidence="2">
    <location>
        <begin position="42"/>
        <end position="137"/>
    </location>
</feature>
<dbReference type="EMBL" id="JAUSTY010000005">
    <property type="protein sequence ID" value="MDQ0165459.1"/>
    <property type="molecule type" value="Genomic_DNA"/>
</dbReference>
<keyword evidence="1" id="KW-0808">Transferase</keyword>
<dbReference type="PANTHER" id="PTHR44068">
    <property type="entry name" value="ZGC:194242"/>
    <property type="match status" value="1"/>
</dbReference>
<sequence>MESSLYETYLAQLGIGGAHPGGFGFTKQFLEQERLHPHTELLDAGCGTGQTASYIASQYGCKVTVIDHNETMLEKATQRFSRDGLSIHSVQGDVQQLPFEQHSFDFVITESVLIFTSVPQSIKELYRVLKPNGALILLEMTAESPSIGKKLDEFKSFYNIEHIPTEQEWLKLLIDAGFTKSEVRGGESVASALAKATAPSQSIEPMDLNPSKTLHPQLEHIQQKHQLLTMTHAQEIGYRLYRAEKKV</sequence>
<dbReference type="CDD" id="cd02440">
    <property type="entry name" value="AdoMet_MTases"/>
    <property type="match status" value="1"/>
</dbReference>
<reference evidence="3 4" key="1">
    <citation type="submission" date="2023-07" db="EMBL/GenBank/DDBJ databases">
        <title>Genomic Encyclopedia of Type Strains, Phase IV (KMG-IV): sequencing the most valuable type-strain genomes for metagenomic binning, comparative biology and taxonomic classification.</title>
        <authorList>
            <person name="Goeker M."/>
        </authorList>
    </citation>
    <scope>NUCLEOTIDE SEQUENCE [LARGE SCALE GENOMIC DNA]</scope>
    <source>
        <strain evidence="3 4">DSM 12751</strain>
    </source>
</reference>
<dbReference type="RefSeq" id="WP_307392610.1">
    <property type="nucleotide sequence ID" value="NZ_BAAADK010000011.1"/>
</dbReference>
<dbReference type="PANTHER" id="PTHR44068:SF11">
    <property type="entry name" value="GERANYL DIPHOSPHATE 2-C-METHYLTRANSFERASE"/>
    <property type="match status" value="1"/>
</dbReference>
<dbReference type="InterPro" id="IPR013216">
    <property type="entry name" value="Methyltransf_11"/>
</dbReference>
<proteinExistence type="predicted"/>
<protein>
    <submittedName>
        <fullName evidence="3">Ubiquinone/menaquinone biosynthesis C-methylase UbiE</fullName>
    </submittedName>
</protein>
<keyword evidence="3" id="KW-0830">Ubiquinone</keyword>
<accession>A0ABT9VWT6</accession>
<dbReference type="Pfam" id="PF08241">
    <property type="entry name" value="Methyltransf_11"/>
    <property type="match status" value="1"/>
</dbReference>
<keyword evidence="4" id="KW-1185">Reference proteome</keyword>
<evidence type="ECO:0000256" key="1">
    <source>
        <dbReference type="ARBA" id="ARBA00022679"/>
    </source>
</evidence>
<dbReference type="InterPro" id="IPR050447">
    <property type="entry name" value="Erg6_SMT_methyltransf"/>
</dbReference>
<dbReference type="Gene3D" id="3.40.50.150">
    <property type="entry name" value="Vaccinia Virus protein VP39"/>
    <property type="match status" value="1"/>
</dbReference>
<gene>
    <name evidence="3" type="ORF">J2S11_001360</name>
</gene>
<dbReference type="InterPro" id="IPR029063">
    <property type="entry name" value="SAM-dependent_MTases_sf"/>
</dbReference>